<dbReference type="InterPro" id="IPR036837">
    <property type="entry name" value="Cation_efflux_CTD_sf"/>
</dbReference>
<feature type="region of interest" description="Disordered" evidence="6">
    <location>
        <begin position="1"/>
        <end position="133"/>
    </location>
</feature>
<evidence type="ECO:0000313" key="10">
    <source>
        <dbReference type="EMBL" id="KAF0978750.1"/>
    </source>
</evidence>
<dbReference type="Pfam" id="PF01545">
    <property type="entry name" value="Cation_efflux"/>
    <property type="match status" value="2"/>
</dbReference>
<dbReference type="OrthoDB" id="78296at2759"/>
<dbReference type="VEuPathDB" id="AmoebaDB:FDP41_002570"/>
<keyword evidence="11" id="KW-1185">Reference proteome</keyword>
<dbReference type="Pfam" id="PF16916">
    <property type="entry name" value="ZT_dimer"/>
    <property type="match status" value="1"/>
</dbReference>
<organism evidence="10 11">
    <name type="scientific">Naegleria fowleri</name>
    <name type="common">Brain eating amoeba</name>
    <dbReference type="NCBI Taxonomy" id="5763"/>
    <lineage>
        <taxon>Eukaryota</taxon>
        <taxon>Discoba</taxon>
        <taxon>Heterolobosea</taxon>
        <taxon>Tetramitia</taxon>
        <taxon>Eutetramitia</taxon>
        <taxon>Vahlkampfiidae</taxon>
        <taxon>Naegleria</taxon>
    </lineage>
</organism>
<evidence type="ECO:0000256" key="3">
    <source>
        <dbReference type="ARBA" id="ARBA00022692"/>
    </source>
</evidence>
<evidence type="ECO:0000256" key="6">
    <source>
        <dbReference type="SAM" id="MobiDB-lite"/>
    </source>
</evidence>
<dbReference type="SUPFAM" id="SSF160240">
    <property type="entry name" value="Cation efflux protein cytoplasmic domain-like"/>
    <property type="match status" value="1"/>
</dbReference>
<reference evidence="10 11" key="1">
    <citation type="journal article" date="2019" name="Sci. Rep.">
        <title>Nanopore sequencing improves the draft genome of the human pathogenic amoeba Naegleria fowleri.</title>
        <authorList>
            <person name="Liechti N."/>
            <person name="Schurch N."/>
            <person name="Bruggmann R."/>
            <person name="Wittwer M."/>
        </authorList>
    </citation>
    <scope>NUCLEOTIDE SEQUENCE [LARGE SCALE GENOMIC DNA]</scope>
    <source>
        <strain evidence="10 11">ATCC 30894</strain>
    </source>
</reference>
<feature type="region of interest" description="Disordered" evidence="6">
    <location>
        <begin position="207"/>
        <end position="249"/>
    </location>
</feature>
<dbReference type="AlphaFoldDB" id="A0A6A5BYV1"/>
<accession>A0A6A5BYV1</accession>
<feature type="compositionally biased region" description="Polar residues" evidence="6">
    <location>
        <begin position="208"/>
        <end position="231"/>
    </location>
</feature>
<dbReference type="GO" id="GO:0016020">
    <property type="term" value="C:membrane"/>
    <property type="evidence" value="ECO:0007669"/>
    <property type="project" value="UniProtKB-SubCell"/>
</dbReference>
<evidence type="ECO:0000256" key="5">
    <source>
        <dbReference type="ARBA" id="ARBA00023136"/>
    </source>
</evidence>
<proteinExistence type="predicted"/>
<evidence type="ECO:0000256" key="7">
    <source>
        <dbReference type="SAM" id="Phobius"/>
    </source>
</evidence>
<dbReference type="PANTHER" id="PTHR43840">
    <property type="entry name" value="MITOCHONDRIAL METAL TRANSPORTER 1-RELATED"/>
    <property type="match status" value="1"/>
</dbReference>
<feature type="compositionally biased region" description="Low complexity" evidence="6">
    <location>
        <begin position="53"/>
        <end position="66"/>
    </location>
</feature>
<dbReference type="RefSeq" id="XP_044563463.1">
    <property type="nucleotide sequence ID" value="XM_044705779.1"/>
</dbReference>
<feature type="domain" description="Cation efflux protein cytoplasmic" evidence="9">
    <location>
        <begin position="496"/>
        <end position="570"/>
    </location>
</feature>
<protein>
    <submittedName>
        <fullName evidence="10">Uncharacterized protein</fullName>
    </submittedName>
</protein>
<feature type="compositionally biased region" description="Polar residues" evidence="6">
    <location>
        <begin position="29"/>
        <end position="45"/>
    </location>
</feature>
<feature type="transmembrane region" description="Helical" evidence="7">
    <location>
        <begin position="443"/>
        <end position="462"/>
    </location>
</feature>
<sequence>MAPPLQEGMISSSSSDEEHHRDDGKRSNHSLPATATTTVSQNSTLSDHHVMANNNNTNNQHNNSSSMERNGTTSLSPLQIETIPNPTTNDSKSSTNQQNPPSSAVSSASSASFKSPKHSPTLPPTPTQIKPIETKEWQVDFRKFPIVDPKQIAEGSKKKLRKKVSKFYEKQNELVEGFAELYTNTVTKEFLRESDDEGCEGESFIKKGQQNISGNDSGDDATNGNNNTSINVGDEHITNKQDVDPSSSSSKETRYANFCIQASFWVNVLLVLLKVSASFLSLSLSVITSTIDSLLDLVSGLILFYTNRLKNKKSDLHLYPVGKERLEPLSFIIFATCMATASLQIIKEGFVSIITGLVTGDPYLPTNSENIVEWLSKPELLNGSMDWMLGVKIPALFKMIFYIYGLLVLIIAIVAKTILYFLCIRAKESPSCQAYAFDHRNDIMSNTFLVFSLFISQWVWWFDPFGATLLSIYIIYGWVEESLEHVTKLVGLTAESEFIKKITFIAVNHSEKIMKVETVTAWYSGMNIIAEVHVVLPPDMSLREAHNIGEDLQLKIESVPEVERCFVHLDFNDTHRINNKQLQ</sequence>
<comment type="subcellular location">
    <subcellularLocation>
        <location evidence="1">Membrane</location>
        <topology evidence="1">Multi-pass membrane protein</topology>
    </subcellularLocation>
</comment>
<evidence type="ECO:0000256" key="4">
    <source>
        <dbReference type="ARBA" id="ARBA00022989"/>
    </source>
</evidence>
<dbReference type="InterPro" id="IPR058533">
    <property type="entry name" value="Cation_efflux_TM"/>
</dbReference>
<dbReference type="VEuPathDB" id="AmoebaDB:NfTy_040730"/>
<dbReference type="GeneID" id="68109788"/>
<name>A0A6A5BYV1_NAEFO</name>
<keyword evidence="2" id="KW-0813">Transport</keyword>
<evidence type="ECO:0000259" key="8">
    <source>
        <dbReference type="Pfam" id="PF01545"/>
    </source>
</evidence>
<feature type="domain" description="Cation efflux protein transmembrane" evidence="8">
    <location>
        <begin position="405"/>
        <end position="489"/>
    </location>
</feature>
<dbReference type="PANTHER" id="PTHR43840:SF13">
    <property type="entry name" value="CATION EFFLUX PROTEIN CYTOPLASMIC DOMAIN-CONTAINING PROTEIN"/>
    <property type="match status" value="1"/>
</dbReference>
<feature type="compositionally biased region" description="Basic and acidic residues" evidence="6">
    <location>
        <begin position="16"/>
        <end position="26"/>
    </location>
</feature>
<feature type="compositionally biased region" description="Low complexity" evidence="6">
    <location>
        <begin position="100"/>
        <end position="120"/>
    </location>
</feature>
<keyword evidence="5 7" id="KW-0472">Membrane</keyword>
<dbReference type="Proteomes" id="UP000444721">
    <property type="component" value="Unassembled WGS sequence"/>
</dbReference>
<evidence type="ECO:0000313" key="11">
    <source>
        <dbReference type="Proteomes" id="UP000444721"/>
    </source>
</evidence>
<gene>
    <name evidence="10" type="ORF">FDP41_002570</name>
</gene>
<dbReference type="InterPro" id="IPR027470">
    <property type="entry name" value="Cation_efflux_CTD"/>
</dbReference>
<dbReference type="SUPFAM" id="SSF161111">
    <property type="entry name" value="Cation efflux protein transmembrane domain-like"/>
    <property type="match status" value="1"/>
</dbReference>
<feature type="compositionally biased region" description="Polar residues" evidence="6">
    <location>
        <begin position="67"/>
        <end position="99"/>
    </location>
</feature>
<evidence type="ECO:0000259" key="9">
    <source>
        <dbReference type="Pfam" id="PF16916"/>
    </source>
</evidence>
<dbReference type="GO" id="GO:0008324">
    <property type="term" value="F:monoatomic cation transmembrane transporter activity"/>
    <property type="evidence" value="ECO:0007669"/>
    <property type="project" value="InterPro"/>
</dbReference>
<keyword evidence="3 7" id="KW-0812">Transmembrane</keyword>
<dbReference type="Gene3D" id="3.30.70.1350">
    <property type="entry name" value="Cation efflux protein, cytoplasmic domain"/>
    <property type="match status" value="1"/>
</dbReference>
<feature type="transmembrane region" description="Helical" evidence="7">
    <location>
        <begin position="399"/>
        <end position="422"/>
    </location>
</feature>
<feature type="compositionally biased region" description="Basic and acidic residues" evidence="6">
    <location>
        <begin position="233"/>
        <end position="243"/>
    </location>
</feature>
<dbReference type="InterPro" id="IPR027469">
    <property type="entry name" value="Cation_efflux_TMD_sf"/>
</dbReference>
<dbReference type="InterPro" id="IPR050291">
    <property type="entry name" value="CDF_Transporter"/>
</dbReference>
<dbReference type="Gene3D" id="1.20.1510.10">
    <property type="entry name" value="Cation efflux protein transmembrane domain"/>
    <property type="match status" value="1"/>
</dbReference>
<keyword evidence="4 7" id="KW-1133">Transmembrane helix</keyword>
<dbReference type="EMBL" id="VFQX01000029">
    <property type="protein sequence ID" value="KAF0978750.1"/>
    <property type="molecule type" value="Genomic_DNA"/>
</dbReference>
<evidence type="ECO:0000256" key="1">
    <source>
        <dbReference type="ARBA" id="ARBA00004141"/>
    </source>
</evidence>
<dbReference type="VEuPathDB" id="AmoebaDB:NF0112710"/>
<evidence type="ECO:0000256" key="2">
    <source>
        <dbReference type="ARBA" id="ARBA00022448"/>
    </source>
</evidence>
<comment type="caution">
    <text evidence="10">The sequence shown here is derived from an EMBL/GenBank/DDBJ whole genome shotgun (WGS) entry which is preliminary data.</text>
</comment>
<feature type="domain" description="Cation efflux protein transmembrane" evidence="8">
    <location>
        <begin position="261"/>
        <end position="355"/>
    </location>
</feature>